<comment type="similarity">
    <text evidence="2 5">Belongs to the cyclophilin-type PPIase family.</text>
</comment>
<dbReference type="PROSITE" id="PS50072">
    <property type="entry name" value="CSA_PPIASE_2"/>
    <property type="match status" value="1"/>
</dbReference>
<dbReference type="PIRSF" id="PIRSF001467">
    <property type="entry name" value="Peptidylpro_ismrse"/>
    <property type="match status" value="1"/>
</dbReference>
<evidence type="ECO:0000256" key="3">
    <source>
        <dbReference type="ARBA" id="ARBA00023110"/>
    </source>
</evidence>
<dbReference type="Gene3D" id="2.40.100.10">
    <property type="entry name" value="Cyclophilin-like"/>
    <property type="match status" value="1"/>
</dbReference>
<dbReference type="InterPro" id="IPR044666">
    <property type="entry name" value="Cyclophilin_A-like"/>
</dbReference>
<evidence type="ECO:0000256" key="5">
    <source>
        <dbReference type="RuleBase" id="RU363019"/>
    </source>
</evidence>
<accession>A0A317JMI5</accession>
<evidence type="ECO:0000256" key="2">
    <source>
        <dbReference type="ARBA" id="ARBA00007365"/>
    </source>
</evidence>
<name>A0A317JMI5_9BACT</name>
<evidence type="ECO:0000259" key="6">
    <source>
        <dbReference type="PROSITE" id="PS50072"/>
    </source>
</evidence>
<comment type="function">
    <text evidence="1 5">PPIases accelerate the folding of proteins. It catalyzes the cis-trans isomerization of proline imidic peptide bonds in oligopeptides.</text>
</comment>
<organism evidence="7 8">
    <name type="scientific">Candidatus Cerribacteria bacterium 'Amazon FNV 2010 28 9'</name>
    <dbReference type="NCBI Taxonomy" id="2081795"/>
    <lineage>
        <taxon>Bacteria</taxon>
        <taxon>Candidatus Cerribacteria</taxon>
    </lineage>
</organism>
<sequence>MKGIKMMTATLMKIHTAKGDIEIQLYPQDAPKTVENFATLASEGYYNGLTFHRVEPGFVIQGGDPNGNGTGGHSIFGDTFEDELNPNTQSYKDGYKEGVVAMANRGPNTNGSQFFIMLADTPLPHAYTIFGKVVRGLDVVHKIAVGDKMISVTIEK</sequence>
<keyword evidence="3 5" id="KW-0697">Rotamase</keyword>
<dbReference type="Proteomes" id="UP000246104">
    <property type="component" value="Unassembled WGS sequence"/>
</dbReference>
<dbReference type="InterPro" id="IPR029000">
    <property type="entry name" value="Cyclophilin-like_dom_sf"/>
</dbReference>
<dbReference type="PANTHER" id="PTHR45625:SF4">
    <property type="entry name" value="PEPTIDYLPROLYL ISOMERASE DOMAIN AND WD REPEAT-CONTAINING PROTEIN 1"/>
    <property type="match status" value="1"/>
</dbReference>
<evidence type="ECO:0000256" key="1">
    <source>
        <dbReference type="ARBA" id="ARBA00002388"/>
    </source>
</evidence>
<dbReference type="SUPFAM" id="SSF50891">
    <property type="entry name" value="Cyclophilin-like"/>
    <property type="match status" value="1"/>
</dbReference>
<dbReference type="Pfam" id="PF00160">
    <property type="entry name" value="Pro_isomerase"/>
    <property type="match status" value="1"/>
</dbReference>
<dbReference type="EC" id="5.2.1.8" evidence="5"/>
<feature type="domain" description="PPIase cyclophilin-type" evidence="6">
    <location>
        <begin position="19"/>
        <end position="143"/>
    </location>
</feature>
<dbReference type="InterPro" id="IPR002130">
    <property type="entry name" value="Cyclophilin-type_PPIase_dom"/>
</dbReference>
<keyword evidence="4 5" id="KW-0413">Isomerase</keyword>
<proteinExistence type="inferred from homology"/>
<dbReference type="CDD" id="cd00317">
    <property type="entry name" value="cyclophilin"/>
    <property type="match status" value="1"/>
</dbReference>
<dbReference type="EMBL" id="PSRQ01000062">
    <property type="protein sequence ID" value="PWU22531.1"/>
    <property type="molecule type" value="Genomic_DNA"/>
</dbReference>
<evidence type="ECO:0000313" key="7">
    <source>
        <dbReference type="EMBL" id="PWU22531.1"/>
    </source>
</evidence>
<dbReference type="InterPro" id="IPR024936">
    <property type="entry name" value="Cyclophilin-type_PPIase"/>
</dbReference>
<comment type="catalytic activity">
    <reaction evidence="5">
        <text>[protein]-peptidylproline (omega=180) = [protein]-peptidylproline (omega=0)</text>
        <dbReference type="Rhea" id="RHEA:16237"/>
        <dbReference type="Rhea" id="RHEA-COMP:10747"/>
        <dbReference type="Rhea" id="RHEA-COMP:10748"/>
        <dbReference type="ChEBI" id="CHEBI:83833"/>
        <dbReference type="ChEBI" id="CHEBI:83834"/>
        <dbReference type="EC" id="5.2.1.8"/>
    </reaction>
</comment>
<gene>
    <name evidence="7" type="ORF">C5B42_05810</name>
</gene>
<evidence type="ECO:0000313" key="8">
    <source>
        <dbReference type="Proteomes" id="UP000246104"/>
    </source>
</evidence>
<dbReference type="GO" id="GO:0003755">
    <property type="term" value="F:peptidyl-prolyl cis-trans isomerase activity"/>
    <property type="evidence" value="ECO:0007669"/>
    <property type="project" value="UniProtKB-UniRule"/>
</dbReference>
<protein>
    <recommendedName>
        <fullName evidence="5">Peptidyl-prolyl cis-trans isomerase</fullName>
        <shortName evidence="5">PPIase</shortName>
        <ecNumber evidence="5">5.2.1.8</ecNumber>
    </recommendedName>
</protein>
<reference evidence="7 8" key="1">
    <citation type="submission" date="2018-02" db="EMBL/GenBank/DDBJ databases">
        <title>Genomic Reconstructions from Amazon Rainforest and Pasture Soil Reveal Novel Insights into the Physiology of Candidate Phyla in Tropical Sites.</title>
        <authorList>
            <person name="Kroeger M.E."/>
            <person name="Delmont T."/>
            <person name="Eren A.M."/>
            <person name="Guo J."/>
            <person name="Meyer K.M."/>
            <person name="Khan K."/>
            <person name="Rodrigues J.L.M."/>
            <person name="Bohannan B.J.M."/>
            <person name="Tringe S."/>
            <person name="Borges C.D."/>
            <person name="Tiedje J."/>
            <person name="Tsai S.M."/>
            <person name="Nusslein K."/>
        </authorList>
    </citation>
    <scope>NUCLEOTIDE SEQUENCE [LARGE SCALE GENOMIC DNA]</scope>
    <source>
        <strain evidence="7">Amazon FNV 2010 28 9</strain>
    </source>
</reference>
<evidence type="ECO:0000256" key="4">
    <source>
        <dbReference type="ARBA" id="ARBA00023235"/>
    </source>
</evidence>
<comment type="caution">
    <text evidence="7">The sequence shown here is derived from an EMBL/GenBank/DDBJ whole genome shotgun (WGS) entry which is preliminary data.</text>
</comment>
<dbReference type="PRINTS" id="PR00153">
    <property type="entry name" value="CSAPPISMRASE"/>
</dbReference>
<dbReference type="PANTHER" id="PTHR45625">
    <property type="entry name" value="PEPTIDYL-PROLYL CIS-TRANS ISOMERASE-RELATED"/>
    <property type="match status" value="1"/>
</dbReference>
<dbReference type="AlphaFoldDB" id="A0A317JMI5"/>